<dbReference type="InterPro" id="IPR036188">
    <property type="entry name" value="FAD/NAD-bd_sf"/>
</dbReference>
<dbReference type="EMBL" id="RCOR01000014">
    <property type="protein sequence ID" value="RSN70026.1"/>
    <property type="molecule type" value="Genomic_DNA"/>
</dbReference>
<dbReference type="InterPro" id="IPR023753">
    <property type="entry name" value="FAD/NAD-binding_dom"/>
</dbReference>
<dbReference type="Proteomes" id="UP000278149">
    <property type="component" value="Unassembled WGS sequence"/>
</dbReference>
<dbReference type="InterPro" id="IPR052541">
    <property type="entry name" value="SQRD"/>
</dbReference>
<organism evidence="2 3">
    <name type="scientific">Candidatus Korarchaeum cryptofilum</name>
    <dbReference type="NCBI Taxonomy" id="498846"/>
    <lineage>
        <taxon>Archaea</taxon>
        <taxon>Thermoproteota</taxon>
        <taxon>Candidatus Korarchaeia</taxon>
        <taxon>Candidatus Korarchaeales</taxon>
        <taxon>Candidatus Korarchaeaceae</taxon>
        <taxon>Candidatus Korarchaeum</taxon>
    </lineage>
</organism>
<gene>
    <name evidence="2" type="ORF">D9Q81_01545</name>
</gene>
<dbReference type="GO" id="GO:0016491">
    <property type="term" value="F:oxidoreductase activity"/>
    <property type="evidence" value="ECO:0007669"/>
    <property type="project" value="InterPro"/>
</dbReference>
<dbReference type="PANTHER" id="PTHR43755:SF1">
    <property type="entry name" value="FAD-DEPENDENT PYRIDINE NUCLEOTIDE-DISULPHIDE OXIDOREDUCTASE"/>
    <property type="match status" value="1"/>
</dbReference>
<name>A0A429G8A9_9CREN</name>
<evidence type="ECO:0000313" key="2">
    <source>
        <dbReference type="EMBL" id="RSN70026.1"/>
    </source>
</evidence>
<dbReference type="AlphaFoldDB" id="A0A429G8A9"/>
<dbReference type="Gene3D" id="3.50.50.60">
    <property type="entry name" value="FAD/NAD(P)-binding domain"/>
    <property type="match status" value="2"/>
</dbReference>
<evidence type="ECO:0000259" key="1">
    <source>
        <dbReference type="Pfam" id="PF07992"/>
    </source>
</evidence>
<protein>
    <submittedName>
        <fullName evidence="2">NAD(P)/FAD-dependent oxidoreductase</fullName>
    </submittedName>
</protein>
<dbReference type="SUPFAM" id="SSF51905">
    <property type="entry name" value="FAD/NAD(P)-binding domain"/>
    <property type="match status" value="2"/>
</dbReference>
<comment type="caution">
    <text evidence="2">The sequence shown here is derived from an EMBL/GenBank/DDBJ whole genome shotgun (WGS) entry which is preliminary data.</text>
</comment>
<dbReference type="Pfam" id="PF07992">
    <property type="entry name" value="Pyr_redox_2"/>
    <property type="match status" value="1"/>
</dbReference>
<dbReference type="OMA" id="ERYSMFI"/>
<accession>A0A429G8A9</accession>
<dbReference type="PANTHER" id="PTHR43755">
    <property type="match status" value="1"/>
</dbReference>
<evidence type="ECO:0000313" key="3">
    <source>
        <dbReference type="Proteomes" id="UP000278149"/>
    </source>
</evidence>
<reference evidence="2 3" key="1">
    <citation type="submission" date="2018-10" db="EMBL/GenBank/DDBJ databases">
        <title>Co-occurring genomic capacity for anaerobic methane metabolism and dissimilatory sulfite reduction discovered in the Korarchaeota.</title>
        <authorList>
            <person name="Mckay L.J."/>
            <person name="Dlakic M."/>
            <person name="Fields M.W."/>
            <person name="Delmont T.O."/>
            <person name="Eren A.M."/>
            <person name="Jay Z.J."/>
            <person name="Klingelsmith K.B."/>
            <person name="Rusch D.B."/>
            <person name="Inskeep W.P."/>
        </authorList>
    </citation>
    <scope>NUCLEOTIDE SEQUENCE [LARGE SCALE GENOMIC DNA]</scope>
    <source>
        <strain evidence="2 3">WS</strain>
    </source>
</reference>
<dbReference type="GeneID" id="6094813"/>
<proteinExistence type="predicted"/>
<dbReference type="RefSeq" id="WP_012310179.1">
    <property type="nucleotide sequence ID" value="NZ_RCOR01000014.1"/>
</dbReference>
<sequence length="376" mass="42386">MKVLVIGGGDGGTIFANRLARRAPRDLEIEVIDKSDVHYYQPGFLFVAIGESSRERISKSRSKIYSRGVKFTRAEVEKVDLDDRKVRLKGGELRSYDYLVISTGSVMNYDDIPGFMGNVDHFWTLEDAEKLHRKVKEFEGGKVVVGIGGLTYKCPVAPLEIAFLLDDYFRAKGIREKVDMKFISPLERPYGPRLLNRVIVEEMRRRNIEPITFFTVDRVDGESRKVISMEGDSLDYDLLVLSPPHRGADLILNSGIGDDEGWIPVDKHYLNVKGYDDAFAIGDATNLPIPKTGVIAHFEASTVADNIYYEINGLERRSLFDGQSFCIIEMGRELASAQVSNYYYTEAPGLIPTRVLHLAKLAMNTMYWTCILGGYI</sequence>
<feature type="domain" description="FAD/NAD(P)-binding" evidence="1">
    <location>
        <begin position="1"/>
        <end position="293"/>
    </location>
</feature>